<dbReference type="EMBL" id="CP011366">
    <property type="protein sequence ID" value="AKG73089.1"/>
    <property type="molecule type" value="Genomic_DNA"/>
</dbReference>
<evidence type="ECO:0000313" key="8">
    <source>
        <dbReference type="EMBL" id="AKG73089.1"/>
    </source>
</evidence>
<keyword evidence="5 9" id="KW-0413">Isomerase</keyword>
<evidence type="ECO:0000256" key="6">
    <source>
        <dbReference type="SAM" id="MobiDB-lite"/>
    </source>
</evidence>
<dbReference type="PROSITE" id="PS51257">
    <property type="entry name" value="PROKAR_LIPOPROTEIN"/>
    <property type="match status" value="1"/>
</dbReference>
<feature type="signal peptide" evidence="7">
    <location>
        <begin position="1"/>
        <end position="18"/>
    </location>
</feature>
<evidence type="ECO:0000256" key="2">
    <source>
        <dbReference type="ARBA" id="ARBA00013194"/>
    </source>
</evidence>
<evidence type="ECO:0000313" key="11">
    <source>
        <dbReference type="Proteomes" id="UP000183090"/>
    </source>
</evidence>
<feature type="region of interest" description="Disordered" evidence="6">
    <location>
        <begin position="17"/>
        <end position="86"/>
    </location>
</feature>
<dbReference type="RefSeq" id="WP_046789281.1">
    <property type="nucleotide sequence ID" value="NZ_CP011366.1"/>
</dbReference>
<feature type="region of interest" description="Disordered" evidence="6">
    <location>
        <begin position="209"/>
        <end position="229"/>
    </location>
</feature>
<evidence type="ECO:0000313" key="9">
    <source>
        <dbReference type="EMBL" id="SFK85624.1"/>
    </source>
</evidence>
<dbReference type="AlphaFoldDB" id="A0A0F7HHY1"/>
<reference evidence="8 10" key="1">
    <citation type="journal article" date="2015" name="Int. J. Syst. Evol. Microbiol.">
        <title>Complete genome sequence of Salinicoccus halodurans H3B36, isolated from the Qaidam Basin in China.</title>
        <authorList>
            <person name="Jiang K."/>
            <person name="Xue Y."/>
            <person name="Ma Y."/>
        </authorList>
    </citation>
    <scope>NUCLEOTIDE SEQUENCE [LARGE SCALE GENOMIC DNA]</scope>
    <source>
        <strain evidence="8 10">H3B36</strain>
    </source>
</reference>
<name>A0A0F7HHY1_9STAP</name>
<keyword evidence="3 7" id="KW-0732">Signal</keyword>
<keyword evidence="4" id="KW-0697">Rotamase</keyword>
<evidence type="ECO:0000256" key="7">
    <source>
        <dbReference type="SAM" id="SignalP"/>
    </source>
</evidence>
<dbReference type="InterPro" id="IPR027304">
    <property type="entry name" value="Trigger_fact/SurA_dom_sf"/>
</dbReference>
<dbReference type="Pfam" id="PF13624">
    <property type="entry name" value="SurA_N_3"/>
    <property type="match status" value="1"/>
</dbReference>
<evidence type="ECO:0000256" key="4">
    <source>
        <dbReference type="ARBA" id="ARBA00023110"/>
    </source>
</evidence>
<evidence type="ECO:0000256" key="5">
    <source>
        <dbReference type="ARBA" id="ARBA00023235"/>
    </source>
</evidence>
<proteinExistence type="predicted"/>
<comment type="catalytic activity">
    <reaction evidence="1">
        <text>[protein]-peptidylproline (omega=180) = [protein]-peptidylproline (omega=0)</text>
        <dbReference type="Rhea" id="RHEA:16237"/>
        <dbReference type="Rhea" id="RHEA-COMP:10747"/>
        <dbReference type="Rhea" id="RHEA-COMP:10748"/>
        <dbReference type="ChEBI" id="CHEBI:83833"/>
        <dbReference type="ChEBI" id="CHEBI:83834"/>
        <dbReference type="EC" id="5.2.1.8"/>
    </reaction>
</comment>
<sequence length="265" mass="29357">MKKWLTGLSIASSMLVLGACDGGDDSGEDTGNAENQQESQEQTASGSGEKGGEGQQQEMPEPDMEGVPDVVAEVNGEEVTKDEFKQSYEGQFQQAAMQQQMSGQKVDQDELKKQVANGMVSQELLTQETENRGIEAPEDEVNKTLDDIVKKNQMKSQDEFFAAMEEQGMKKDEVMSQLETQVKMDKLIAEETGEIEPSDDELQKIYDQQKEQMSQMQGEEGGGEMPSFEEVKPQLKEQVIMQKQGEAAQKLAGELKEKSDVKVNL</sequence>
<dbReference type="OrthoDB" id="4775280at2"/>
<evidence type="ECO:0000313" key="10">
    <source>
        <dbReference type="Proteomes" id="UP000034029"/>
    </source>
</evidence>
<dbReference type="Gene3D" id="1.10.4030.10">
    <property type="entry name" value="Porin chaperone SurA, peptide-binding domain"/>
    <property type="match status" value="1"/>
</dbReference>
<dbReference type="EMBL" id="FOTB01000004">
    <property type="protein sequence ID" value="SFK85624.1"/>
    <property type="molecule type" value="Genomic_DNA"/>
</dbReference>
<keyword evidence="10" id="KW-1185">Reference proteome</keyword>
<gene>
    <name evidence="8" type="ORF">AAT16_01970</name>
    <name evidence="9" type="ORF">SAMN05216235_2133</name>
</gene>
<feature type="compositionally biased region" description="Polar residues" evidence="6">
    <location>
        <begin position="32"/>
        <end position="44"/>
    </location>
</feature>
<accession>A0A0F7HHY1</accession>
<dbReference type="SUPFAM" id="SSF109998">
    <property type="entry name" value="Triger factor/SurA peptide-binding domain-like"/>
    <property type="match status" value="1"/>
</dbReference>
<dbReference type="Proteomes" id="UP000183090">
    <property type="component" value="Unassembled WGS sequence"/>
</dbReference>
<dbReference type="EC" id="5.2.1.8" evidence="2"/>
<protein>
    <recommendedName>
        <fullName evidence="2">peptidylprolyl isomerase</fullName>
        <ecNumber evidence="2">5.2.1.8</ecNumber>
    </recommendedName>
</protein>
<dbReference type="PANTHER" id="PTHR47245:SF1">
    <property type="entry name" value="FOLDASE PROTEIN PRSA"/>
    <property type="match status" value="1"/>
</dbReference>
<dbReference type="GO" id="GO:0003755">
    <property type="term" value="F:peptidyl-prolyl cis-trans isomerase activity"/>
    <property type="evidence" value="ECO:0007669"/>
    <property type="project" value="UniProtKB-KW"/>
</dbReference>
<dbReference type="InterPro" id="IPR050245">
    <property type="entry name" value="PrsA_foldase"/>
</dbReference>
<reference evidence="10" key="2">
    <citation type="submission" date="2015-04" db="EMBL/GenBank/DDBJ databases">
        <title>Complete genome sequence of Salinicoccus halodurans strain H3B36, isolated from the Qaidam basin of China.</title>
        <authorList>
            <person name="Ma Y."/>
            <person name="Jiang K."/>
            <person name="Xue Y."/>
        </authorList>
    </citation>
    <scope>NUCLEOTIDE SEQUENCE [LARGE SCALE GENOMIC DNA]</scope>
    <source>
        <strain evidence="10">H3B36</strain>
    </source>
</reference>
<organism evidence="9 11">
    <name type="scientific">Salinicoccus halodurans</name>
    <dbReference type="NCBI Taxonomy" id="407035"/>
    <lineage>
        <taxon>Bacteria</taxon>
        <taxon>Bacillati</taxon>
        <taxon>Bacillota</taxon>
        <taxon>Bacilli</taxon>
        <taxon>Bacillales</taxon>
        <taxon>Staphylococcaceae</taxon>
        <taxon>Salinicoccus</taxon>
    </lineage>
</organism>
<dbReference type="Proteomes" id="UP000034029">
    <property type="component" value="Chromosome"/>
</dbReference>
<dbReference type="KEGG" id="shv:AAT16_01970"/>
<reference evidence="9 11" key="3">
    <citation type="submission" date="2016-10" db="EMBL/GenBank/DDBJ databases">
        <authorList>
            <person name="Varghese N."/>
            <person name="Submissions S."/>
        </authorList>
    </citation>
    <scope>NUCLEOTIDE SEQUENCE [LARGE SCALE GENOMIC DNA]</scope>
    <source>
        <strain evidence="9 11">CGMCC 1.6501</strain>
    </source>
</reference>
<dbReference type="PANTHER" id="PTHR47245">
    <property type="entry name" value="PEPTIDYLPROLYL ISOMERASE"/>
    <property type="match status" value="1"/>
</dbReference>
<evidence type="ECO:0000256" key="3">
    <source>
        <dbReference type="ARBA" id="ARBA00022729"/>
    </source>
</evidence>
<evidence type="ECO:0000256" key="1">
    <source>
        <dbReference type="ARBA" id="ARBA00000971"/>
    </source>
</evidence>
<feature type="chain" id="PRO_5043769455" description="peptidylprolyl isomerase" evidence="7">
    <location>
        <begin position="19"/>
        <end position="265"/>
    </location>
</feature>